<name>A0AAU9N1C2_9ASTR</name>
<dbReference type="InterPro" id="IPR026182">
    <property type="entry name" value="ANAPC15"/>
</dbReference>
<organism evidence="2 3">
    <name type="scientific">Lactuca virosa</name>
    <dbReference type="NCBI Taxonomy" id="75947"/>
    <lineage>
        <taxon>Eukaryota</taxon>
        <taxon>Viridiplantae</taxon>
        <taxon>Streptophyta</taxon>
        <taxon>Embryophyta</taxon>
        <taxon>Tracheophyta</taxon>
        <taxon>Spermatophyta</taxon>
        <taxon>Magnoliopsida</taxon>
        <taxon>eudicotyledons</taxon>
        <taxon>Gunneridae</taxon>
        <taxon>Pentapetalae</taxon>
        <taxon>asterids</taxon>
        <taxon>campanulids</taxon>
        <taxon>Asterales</taxon>
        <taxon>Asteraceae</taxon>
        <taxon>Cichorioideae</taxon>
        <taxon>Cichorieae</taxon>
        <taxon>Lactucinae</taxon>
        <taxon>Lactuca</taxon>
    </lineage>
</organism>
<dbReference type="PANTHER" id="PTHR37771:SF2">
    <property type="entry name" value="OS02G0593400 PROTEIN"/>
    <property type="match status" value="1"/>
</dbReference>
<evidence type="ECO:0000313" key="2">
    <source>
        <dbReference type="EMBL" id="CAH1433824.1"/>
    </source>
</evidence>
<feature type="region of interest" description="Disordered" evidence="1">
    <location>
        <begin position="1"/>
        <end position="45"/>
    </location>
</feature>
<accession>A0AAU9N1C2</accession>
<evidence type="ECO:0000313" key="3">
    <source>
        <dbReference type="Proteomes" id="UP001157418"/>
    </source>
</evidence>
<proteinExistence type="predicted"/>
<feature type="compositionally biased region" description="Low complexity" evidence="1">
    <location>
        <begin position="1"/>
        <end position="18"/>
    </location>
</feature>
<dbReference type="GO" id="GO:0005680">
    <property type="term" value="C:anaphase-promoting complex"/>
    <property type="evidence" value="ECO:0007669"/>
    <property type="project" value="InterPro"/>
</dbReference>
<dbReference type="PANTHER" id="PTHR37771">
    <property type="entry name" value="OS02G0593400 PROTEIN"/>
    <property type="match status" value="1"/>
</dbReference>
<keyword evidence="3" id="KW-1185">Reference proteome</keyword>
<gene>
    <name evidence="2" type="ORF">LVIROSA_LOCUS20388</name>
</gene>
<dbReference type="GO" id="GO:0090266">
    <property type="term" value="P:regulation of mitotic cell cycle spindle assembly checkpoint"/>
    <property type="evidence" value="ECO:0007669"/>
    <property type="project" value="InterPro"/>
</dbReference>
<feature type="region of interest" description="Disordered" evidence="1">
    <location>
        <begin position="70"/>
        <end position="98"/>
    </location>
</feature>
<dbReference type="EMBL" id="CAKMRJ010003334">
    <property type="protein sequence ID" value="CAH1433824.1"/>
    <property type="molecule type" value="Genomic_DNA"/>
</dbReference>
<feature type="compositionally biased region" description="Acidic residues" evidence="1">
    <location>
        <begin position="76"/>
        <end position="98"/>
    </location>
</feature>
<reference evidence="2 3" key="1">
    <citation type="submission" date="2022-01" db="EMBL/GenBank/DDBJ databases">
        <authorList>
            <person name="Xiong W."/>
            <person name="Schranz E."/>
        </authorList>
    </citation>
    <scope>NUCLEOTIDE SEQUENCE [LARGE SCALE GENOMIC DNA]</scope>
</reference>
<sequence length="98" mass="10495">MAKPLPSATLPTPAACSASPPPSPDFQPLRLEGMSDKGGDGYVKPRHGHYNVIRKISSNLIVIGKTSIEIEKEDVNNDADDADNAEESEGDEFEQETG</sequence>
<comment type="caution">
    <text evidence="2">The sequence shown here is derived from an EMBL/GenBank/DDBJ whole genome shotgun (WGS) entry which is preliminary data.</text>
</comment>
<dbReference type="Pfam" id="PF15243">
    <property type="entry name" value="ANAPC15"/>
    <property type="match status" value="1"/>
</dbReference>
<dbReference type="AlphaFoldDB" id="A0AAU9N1C2"/>
<protein>
    <submittedName>
        <fullName evidence="2">Uncharacterized protein</fullName>
    </submittedName>
</protein>
<evidence type="ECO:0000256" key="1">
    <source>
        <dbReference type="SAM" id="MobiDB-lite"/>
    </source>
</evidence>
<dbReference type="Proteomes" id="UP001157418">
    <property type="component" value="Unassembled WGS sequence"/>
</dbReference>